<dbReference type="GO" id="GO:0030425">
    <property type="term" value="C:dendrite"/>
    <property type="evidence" value="ECO:0007669"/>
    <property type="project" value="TreeGrafter"/>
</dbReference>
<dbReference type="GO" id="GO:0007635">
    <property type="term" value="P:chemosensory behavior"/>
    <property type="evidence" value="ECO:0007669"/>
    <property type="project" value="TreeGrafter"/>
</dbReference>
<evidence type="ECO:0000313" key="9">
    <source>
        <dbReference type="EMBL" id="KAJ9599118.1"/>
    </source>
</evidence>
<keyword evidence="6" id="KW-0675">Receptor</keyword>
<dbReference type="Pfam" id="PF08395">
    <property type="entry name" value="7tm_7"/>
    <property type="match status" value="1"/>
</dbReference>
<evidence type="ECO:0000256" key="6">
    <source>
        <dbReference type="ARBA" id="ARBA00023170"/>
    </source>
</evidence>
<organism evidence="9 10">
    <name type="scientific">Diploptera punctata</name>
    <name type="common">Pacific beetle cockroach</name>
    <dbReference type="NCBI Taxonomy" id="6984"/>
    <lineage>
        <taxon>Eukaryota</taxon>
        <taxon>Metazoa</taxon>
        <taxon>Ecdysozoa</taxon>
        <taxon>Arthropoda</taxon>
        <taxon>Hexapoda</taxon>
        <taxon>Insecta</taxon>
        <taxon>Pterygota</taxon>
        <taxon>Neoptera</taxon>
        <taxon>Polyneoptera</taxon>
        <taxon>Dictyoptera</taxon>
        <taxon>Blattodea</taxon>
        <taxon>Blaberoidea</taxon>
        <taxon>Blaberidae</taxon>
        <taxon>Diplopterinae</taxon>
        <taxon>Diploptera</taxon>
    </lineage>
</organism>
<evidence type="ECO:0000256" key="1">
    <source>
        <dbReference type="ARBA" id="ARBA00004651"/>
    </source>
</evidence>
<evidence type="ECO:0000256" key="8">
    <source>
        <dbReference type="SAM" id="Phobius"/>
    </source>
</evidence>
<accession>A0AAD8AH84</accession>
<dbReference type="InterPro" id="IPR013604">
    <property type="entry name" value="7TM_chemorcpt"/>
</dbReference>
<dbReference type="Proteomes" id="UP001233999">
    <property type="component" value="Unassembled WGS sequence"/>
</dbReference>
<comment type="caution">
    <text evidence="9">The sequence shown here is derived from an EMBL/GenBank/DDBJ whole genome shotgun (WGS) entry which is preliminary data.</text>
</comment>
<keyword evidence="3 8" id="KW-0812">Transmembrane</keyword>
<dbReference type="EMBL" id="JASPKZ010000831">
    <property type="protein sequence ID" value="KAJ9599118.1"/>
    <property type="molecule type" value="Genomic_DNA"/>
</dbReference>
<evidence type="ECO:0008006" key="11">
    <source>
        <dbReference type="Google" id="ProtNLM"/>
    </source>
</evidence>
<proteinExistence type="predicted"/>
<dbReference type="GO" id="GO:0005886">
    <property type="term" value="C:plasma membrane"/>
    <property type="evidence" value="ECO:0007669"/>
    <property type="project" value="UniProtKB-SubCell"/>
</dbReference>
<feature type="transmembrane region" description="Helical" evidence="8">
    <location>
        <begin position="20"/>
        <end position="45"/>
    </location>
</feature>
<keyword evidence="7" id="KW-0807">Transducer</keyword>
<evidence type="ECO:0000256" key="7">
    <source>
        <dbReference type="ARBA" id="ARBA00023224"/>
    </source>
</evidence>
<keyword evidence="10" id="KW-1185">Reference proteome</keyword>
<evidence type="ECO:0000256" key="2">
    <source>
        <dbReference type="ARBA" id="ARBA00022475"/>
    </source>
</evidence>
<name>A0AAD8AH84_DIPPU</name>
<evidence type="ECO:0000256" key="3">
    <source>
        <dbReference type="ARBA" id="ARBA00022692"/>
    </source>
</evidence>
<dbReference type="GO" id="GO:0008049">
    <property type="term" value="P:male courtship behavior"/>
    <property type="evidence" value="ECO:0007669"/>
    <property type="project" value="TreeGrafter"/>
</dbReference>
<comment type="subcellular location">
    <subcellularLocation>
        <location evidence="1">Cell membrane</location>
        <topology evidence="1">Multi-pass membrane protein</topology>
    </subcellularLocation>
</comment>
<dbReference type="GO" id="GO:0043025">
    <property type="term" value="C:neuronal cell body"/>
    <property type="evidence" value="ECO:0007669"/>
    <property type="project" value="TreeGrafter"/>
</dbReference>
<dbReference type="GO" id="GO:0007165">
    <property type="term" value="P:signal transduction"/>
    <property type="evidence" value="ECO:0007669"/>
    <property type="project" value="UniProtKB-KW"/>
</dbReference>
<protein>
    <recommendedName>
        <fullName evidence="11">Gustatory receptor</fullName>
    </recommendedName>
</protein>
<evidence type="ECO:0000313" key="10">
    <source>
        <dbReference type="Proteomes" id="UP001233999"/>
    </source>
</evidence>
<dbReference type="GO" id="GO:0030424">
    <property type="term" value="C:axon"/>
    <property type="evidence" value="ECO:0007669"/>
    <property type="project" value="TreeGrafter"/>
</dbReference>
<feature type="non-terminal residue" evidence="9">
    <location>
        <position position="55"/>
    </location>
</feature>
<gene>
    <name evidence="9" type="ORF">L9F63_010386</name>
</gene>
<sequence length="55" mass="6389">LQIFSLQLLHQNIEFTVCGFFPINFSFIYSIIGTITTYVVILIQFQASLMESNER</sequence>
<evidence type="ECO:0000256" key="5">
    <source>
        <dbReference type="ARBA" id="ARBA00023136"/>
    </source>
</evidence>
<reference evidence="9" key="2">
    <citation type="submission" date="2023-05" db="EMBL/GenBank/DDBJ databases">
        <authorList>
            <person name="Fouks B."/>
        </authorList>
    </citation>
    <scope>NUCLEOTIDE SEQUENCE</scope>
    <source>
        <strain evidence="9">Stay&amp;Tobe</strain>
        <tissue evidence="9">Testes</tissue>
    </source>
</reference>
<dbReference type="PANTHER" id="PTHR21143">
    <property type="entry name" value="INVERTEBRATE GUSTATORY RECEPTOR"/>
    <property type="match status" value="1"/>
</dbReference>
<dbReference type="PANTHER" id="PTHR21143:SF133">
    <property type="entry name" value="GUSTATORY AND PHEROMONE RECEPTOR 32A-RELATED"/>
    <property type="match status" value="1"/>
</dbReference>
<keyword evidence="4 8" id="KW-1133">Transmembrane helix</keyword>
<dbReference type="GO" id="GO:0050909">
    <property type="term" value="P:sensory perception of taste"/>
    <property type="evidence" value="ECO:0007669"/>
    <property type="project" value="InterPro"/>
</dbReference>
<keyword evidence="2" id="KW-1003">Cell membrane</keyword>
<dbReference type="AlphaFoldDB" id="A0AAD8AH84"/>
<reference evidence="9" key="1">
    <citation type="journal article" date="2023" name="IScience">
        <title>Live-bearing cockroach genome reveals convergent evolutionary mechanisms linked to viviparity in insects and beyond.</title>
        <authorList>
            <person name="Fouks B."/>
            <person name="Harrison M.C."/>
            <person name="Mikhailova A.A."/>
            <person name="Marchal E."/>
            <person name="English S."/>
            <person name="Carruthers M."/>
            <person name="Jennings E.C."/>
            <person name="Chiamaka E.L."/>
            <person name="Frigard R.A."/>
            <person name="Pippel M."/>
            <person name="Attardo G.M."/>
            <person name="Benoit J.B."/>
            <person name="Bornberg-Bauer E."/>
            <person name="Tobe S.S."/>
        </authorList>
    </citation>
    <scope>NUCLEOTIDE SEQUENCE</scope>
    <source>
        <strain evidence="9">Stay&amp;Tobe</strain>
    </source>
</reference>
<keyword evidence="5 8" id="KW-0472">Membrane</keyword>
<evidence type="ECO:0000256" key="4">
    <source>
        <dbReference type="ARBA" id="ARBA00022989"/>
    </source>
</evidence>